<feature type="transmembrane region" description="Helical" evidence="1">
    <location>
        <begin position="138"/>
        <end position="160"/>
    </location>
</feature>
<feature type="transmembrane region" description="Helical" evidence="1">
    <location>
        <begin position="42"/>
        <end position="62"/>
    </location>
</feature>
<feature type="transmembrane region" description="Helical" evidence="1">
    <location>
        <begin position="383"/>
        <end position="402"/>
    </location>
</feature>
<evidence type="ECO:0000313" key="2">
    <source>
        <dbReference type="EMBL" id="AEX53472.1"/>
    </source>
</evidence>
<keyword evidence="1" id="KW-0812">Transmembrane</keyword>
<dbReference type="AlphaFoldDB" id="H2IPG4"/>
<dbReference type="STRING" id="745277.Rahaq2_3684"/>
<dbReference type="HOGENOM" id="CLU_667078_0_0_6"/>
<dbReference type="OrthoDB" id="9125168at2"/>
<dbReference type="PATRIC" id="fig|745277.3.peg.3533"/>
<protein>
    <recommendedName>
        <fullName evidence="4">O-Antigen ligase</fullName>
    </recommendedName>
</protein>
<gene>
    <name evidence="2" type="ordered locus">Rahaq2_3684</name>
</gene>
<feature type="transmembrane region" description="Helical" evidence="1">
    <location>
        <begin position="358"/>
        <end position="377"/>
    </location>
</feature>
<feature type="transmembrane region" description="Helical" evidence="1">
    <location>
        <begin position="5"/>
        <end position="22"/>
    </location>
</feature>
<feature type="transmembrane region" description="Helical" evidence="1">
    <location>
        <begin position="210"/>
        <end position="238"/>
    </location>
</feature>
<dbReference type="eggNOG" id="ENOG50340XS">
    <property type="taxonomic scope" value="Bacteria"/>
</dbReference>
<feature type="transmembrane region" description="Helical" evidence="1">
    <location>
        <begin position="316"/>
        <end position="337"/>
    </location>
</feature>
<keyword evidence="1" id="KW-0472">Membrane</keyword>
<dbReference type="EMBL" id="CP003244">
    <property type="protein sequence ID" value="AEX53472.1"/>
    <property type="molecule type" value="Genomic_DNA"/>
</dbReference>
<name>H2IPG4_RAHAC</name>
<feature type="transmembrane region" description="Helical" evidence="1">
    <location>
        <begin position="244"/>
        <end position="264"/>
    </location>
</feature>
<accession>H2IPG4</accession>
<dbReference type="KEGG" id="raq:Rahaq2_3684"/>
<dbReference type="Proteomes" id="UP000009010">
    <property type="component" value="Chromosome"/>
</dbReference>
<proteinExistence type="predicted"/>
<feature type="transmembrane region" description="Helical" evidence="1">
    <location>
        <begin position="285"/>
        <end position="304"/>
    </location>
</feature>
<keyword evidence="1" id="KW-1133">Transmembrane helix</keyword>
<feature type="transmembrane region" description="Helical" evidence="1">
    <location>
        <begin position="107"/>
        <end position="126"/>
    </location>
</feature>
<sequence>MIKLVYFYLFTVFYYNFYRYIFRINNARTSPTYSDTPLWLSSGKYIIIFATFGLMIFVLAMYKYKVKPYGVSVAVRQDRKNDSIYIILSMLFCLYAMSVTVLSRDAYAFESVCFFPVFIFMLIGQYDREKLFNKIYNIVKVSAWIFLFYDLIQYLLFYFFNRLPALAYAGSVSVRFGSLQDDPNGYAFLLAALYFVGMSYYGYKKTIFYLLYAINLLLTISFTGMASVMLSIVVVMTLSMPVSFTKLVTAWFSLVFGVIGIMLLSQLPILQNILSTKQGSIDQHANLFSALSNIGIPDVLGFNPPGWIAESAYVNILLNFGIIVTLAMYGMVITILYRFSQHLKSYKKHFRYIKNDPTYILGLCALTFCLAVFIGGINLPLEVVFPVNALFPFFLALLCLISKHNYFLQSER</sequence>
<evidence type="ECO:0000256" key="1">
    <source>
        <dbReference type="SAM" id="Phobius"/>
    </source>
</evidence>
<evidence type="ECO:0000313" key="3">
    <source>
        <dbReference type="Proteomes" id="UP000009010"/>
    </source>
</evidence>
<evidence type="ECO:0008006" key="4">
    <source>
        <dbReference type="Google" id="ProtNLM"/>
    </source>
</evidence>
<keyword evidence="3" id="KW-1185">Reference proteome</keyword>
<reference evidence="2 3" key="1">
    <citation type="journal article" date="2012" name="J. Bacteriol.">
        <title>Complete Genome Sequence of Rahnella aquatilis CIP 78.65.</title>
        <authorList>
            <person name="Martinez R.J."/>
            <person name="Bruce D."/>
            <person name="Detter C."/>
            <person name="Goodwin L.A."/>
            <person name="Han J."/>
            <person name="Han C.S."/>
            <person name="Held B."/>
            <person name="Land M.L."/>
            <person name="Mikhailova N."/>
            <person name="Nolan M."/>
            <person name="Pennacchio L."/>
            <person name="Pitluck S."/>
            <person name="Tapia R."/>
            <person name="Woyke T."/>
            <person name="Sobecky P.A."/>
        </authorList>
    </citation>
    <scope>NUCLEOTIDE SEQUENCE [LARGE SCALE GENOMIC DNA]</scope>
    <source>
        <strain evidence="3">ATCC 33071 / DSM 4594 / JCM 1683 / NBRC 105701 / NCIMB 13365 / CIP 78.65</strain>
    </source>
</reference>
<reference evidence="3" key="2">
    <citation type="submission" date="2012-01" db="EMBL/GenBank/DDBJ databases">
        <title>Complete sequence of chromosome of Rahnella aquatilis CIP 78.65.</title>
        <authorList>
            <person name="Lucas S."/>
            <person name="Han J."/>
            <person name="Lapidus A."/>
            <person name="Cheng J.-F."/>
            <person name="Goodwin L."/>
            <person name="Pitluck S."/>
            <person name="Peters L."/>
            <person name="Ovchinnikova G."/>
            <person name="Held B."/>
            <person name="Detter J.C."/>
            <person name="Han C."/>
            <person name="Tapia R."/>
            <person name="Land M."/>
            <person name="Hauser L."/>
            <person name="Kyrpides N."/>
            <person name="Ivanova N."/>
            <person name="Pagani I."/>
            <person name="Sobecky P."/>
            <person name="Martinez R."/>
            <person name="Woyke T."/>
        </authorList>
    </citation>
    <scope>NUCLEOTIDE SEQUENCE [LARGE SCALE GENOMIC DNA]</scope>
    <source>
        <strain evidence="3">ATCC 33071 / DSM 4594 / JCM 1683 / NBRC 105701 / NCIMB 13365 / CIP 78.65</strain>
    </source>
</reference>
<dbReference type="RefSeq" id="WP_015698546.1">
    <property type="nucleotide sequence ID" value="NC_016818.1"/>
</dbReference>
<feature type="transmembrane region" description="Helical" evidence="1">
    <location>
        <begin position="83"/>
        <end position="101"/>
    </location>
</feature>
<feature type="transmembrane region" description="Helical" evidence="1">
    <location>
        <begin position="185"/>
        <end position="203"/>
    </location>
</feature>
<organism evidence="2 3">
    <name type="scientific">Rahnella aquatilis (strain ATCC 33071 / DSM 4594 / JCM 1683 / NBRC 105701 / NCIMB 13365 / CIP 78.65)</name>
    <dbReference type="NCBI Taxonomy" id="745277"/>
    <lineage>
        <taxon>Bacteria</taxon>
        <taxon>Pseudomonadati</taxon>
        <taxon>Pseudomonadota</taxon>
        <taxon>Gammaproteobacteria</taxon>
        <taxon>Enterobacterales</taxon>
        <taxon>Yersiniaceae</taxon>
        <taxon>Rahnella</taxon>
    </lineage>
</organism>